<evidence type="ECO:0000313" key="5">
    <source>
        <dbReference type="EMBL" id="OLL24231.1"/>
    </source>
</evidence>
<dbReference type="InterPro" id="IPR050358">
    <property type="entry name" value="RSE1/DDB1/CFT1"/>
</dbReference>
<feature type="domain" description="RSE1/DDB1/CPSF1 C-terminal" evidence="3">
    <location>
        <begin position="381"/>
        <end position="477"/>
    </location>
</feature>
<dbReference type="PANTHER" id="PTHR10644">
    <property type="entry name" value="DNA REPAIR/RNA PROCESSING CPSF FAMILY"/>
    <property type="match status" value="1"/>
</dbReference>
<evidence type="ECO:0000256" key="2">
    <source>
        <dbReference type="ARBA" id="ARBA00014577"/>
    </source>
</evidence>
<evidence type="ECO:0000259" key="3">
    <source>
        <dbReference type="Pfam" id="PF03178"/>
    </source>
</evidence>
<dbReference type="InterPro" id="IPR058543">
    <property type="entry name" value="Beta-prop_RSE1/DDB1/CPSF1_2nd"/>
</dbReference>
<dbReference type="Gene3D" id="2.130.10.10">
    <property type="entry name" value="YVTN repeat-like/Quinoprotein amine dehydrogenase"/>
    <property type="match status" value="1"/>
</dbReference>
<proteinExistence type="inferred from homology"/>
<organism evidence="5 6">
    <name type="scientific">Neolecta irregularis (strain DAH-3)</name>
    <dbReference type="NCBI Taxonomy" id="1198029"/>
    <lineage>
        <taxon>Eukaryota</taxon>
        <taxon>Fungi</taxon>
        <taxon>Dikarya</taxon>
        <taxon>Ascomycota</taxon>
        <taxon>Taphrinomycotina</taxon>
        <taxon>Neolectales</taxon>
        <taxon>Neolectaceae</taxon>
        <taxon>Neolecta</taxon>
    </lineage>
</organism>
<dbReference type="STRING" id="1198029.A0A1U7LNY0"/>
<dbReference type="AlphaFoldDB" id="A0A1U7LNY0"/>
<evidence type="ECO:0000256" key="1">
    <source>
        <dbReference type="ARBA" id="ARBA00007453"/>
    </source>
</evidence>
<dbReference type="Proteomes" id="UP000186594">
    <property type="component" value="Unassembled WGS sequence"/>
</dbReference>
<keyword evidence="6" id="KW-1185">Reference proteome</keyword>
<protein>
    <recommendedName>
        <fullName evidence="2">DNA damage-binding protein 1</fullName>
    </recommendedName>
</protein>
<dbReference type="Pfam" id="PF03178">
    <property type="entry name" value="CPSF_A"/>
    <property type="match status" value="1"/>
</dbReference>
<feature type="domain" description="RSE1/DDB1/CPSF1 second beta-propeller" evidence="4">
    <location>
        <begin position="54"/>
        <end position="333"/>
    </location>
</feature>
<dbReference type="InterPro" id="IPR011047">
    <property type="entry name" value="Quinoprotein_ADH-like_sf"/>
</dbReference>
<comment type="similarity">
    <text evidence="1">Belongs to the DDB1 family.</text>
</comment>
<dbReference type="Pfam" id="PF23726">
    <property type="entry name" value="Beta-prop_RSE1_2nd"/>
    <property type="match status" value="1"/>
</dbReference>
<dbReference type="SUPFAM" id="SSF50998">
    <property type="entry name" value="Quinoprotein alcohol dehydrogenase-like"/>
    <property type="match status" value="1"/>
</dbReference>
<accession>A0A1U7LNY0</accession>
<evidence type="ECO:0000259" key="4">
    <source>
        <dbReference type="Pfam" id="PF23726"/>
    </source>
</evidence>
<dbReference type="OMA" id="RIICAVN"/>
<dbReference type="InterPro" id="IPR015943">
    <property type="entry name" value="WD40/YVTN_repeat-like_dom_sf"/>
</dbReference>
<dbReference type="OrthoDB" id="433457at2759"/>
<dbReference type="InterPro" id="IPR004871">
    <property type="entry name" value="RSE1/DDB1/CPSF1_C"/>
</dbReference>
<sequence length="481" mass="52149">ISAAAARSLHALTNIAPVSDFCVHDSGSSKAVVTCSGGYSDGSIRVVRNGIAVEELGSVDLEGIQAVWDLHNGLLVLAFSSETRVLQSTNDELEMLPEFPGIPFNKQTIFAGTINSSLVHVTRDSVLVSRRESILAAWHPPAGLYISHADSNASVIIVATQSGSVIQFSPALQIIAEYSFSSEISCLALTPSAILLGLWTRPSIHIIPLDKSTPIAESLPSDSIPRSIAILADHLIVSLGDGKVYTFSIHANKLVGKKSLNIAQTPVKLHSIEMNGQPAIWASSDRSGIFTIQAGKITWSSTNISDSNFVSNFSGFKDSLVIVNNSGMIFATVENAQKIHVKSFPMDGLPRRIVFTGQVWVVGVVQLQVRGETGQEYQRTFVKILQDGLFNEIHSFELDQDENISCINWIKQKVFVGTGYTNPDEDESSKGRILLFEINSEQKLRLVGETGIQGTCYALEPVQNRIICAVNSFVRIVRDAG</sequence>
<feature type="non-terminal residue" evidence="5">
    <location>
        <position position="1"/>
    </location>
</feature>
<dbReference type="GO" id="GO:0003676">
    <property type="term" value="F:nucleic acid binding"/>
    <property type="evidence" value="ECO:0007669"/>
    <property type="project" value="InterPro"/>
</dbReference>
<gene>
    <name evidence="5" type="ORF">NEOLI_005285</name>
</gene>
<evidence type="ECO:0000313" key="6">
    <source>
        <dbReference type="Proteomes" id="UP000186594"/>
    </source>
</evidence>
<dbReference type="GO" id="GO:0005634">
    <property type="term" value="C:nucleus"/>
    <property type="evidence" value="ECO:0007669"/>
    <property type="project" value="InterPro"/>
</dbReference>
<name>A0A1U7LNY0_NEOID</name>
<reference evidence="5 6" key="1">
    <citation type="submission" date="2016-04" db="EMBL/GenBank/DDBJ databases">
        <title>Evolutionary innovation and constraint leading to complex multicellularity in the Ascomycota.</title>
        <authorList>
            <person name="Cisse O."/>
            <person name="Nguyen A."/>
            <person name="Hewitt D.A."/>
            <person name="Jedd G."/>
            <person name="Stajich J.E."/>
        </authorList>
    </citation>
    <scope>NUCLEOTIDE SEQUENCE [LARGE SCALE GENOMIC DNA]</scope>
    <source>
        <strain evidence="5 6">DAH-3</strain>
    </source>
</reference>
<comment type="caution">
    <text evidence="5">The sequence shown here is derived from an EMBL/GenBank/DDBJ whole genome shotgun (WGS) entry which is preliminary data.</text>
</comment>
<dbReference type="EMBL" id="LXFE01000926">
    <property type="protein sequence ID" value="OLL24231.1"/>
    <property type="molecule type" value="Genomic_DNA"/>
</dbReference>